<evidence type="ECO:0000259" key="3">
    <source>
        <dbReference type="PROSITE" id="PS50830"/>
    </source>
</evidence>
<dbReference type="InterPro" id="IPR035437">
    <property type="entry name" value="SNase_OB-fold_sf"/>
</dbReference>
<protein>
    <recommendedName>
        <fullName evidence="3">TNase-like domain-containing protein</fullName>
    </recommendedName>
</protein>
<keyword evidence="2" id="KW-0812">Transmembrane</keyword>
<reference evidence="4" key="1">
    <citation type="journal article" date="2014" name="Int. J. Syst. Evol. Microbiol.">
        <title>Complete genome sequence of Corynebacterium casei LMG S-19264T (=DSM 44701T), isolated from a smear-ripened cheese.</title>
        <authorList>
            <consortium name="US DOE Joint Genome Institute (JGI-PGF)"/>
            <person name="Walter F."/>
            <person name="Albersmeier A."/>
            <person name="Kalinowski J."/>
            <person name="Ruckert C."/>
        </authorList>
    </citation>
    <scope>NUCLEOTIDE SEQUENCE</scope>
    <source>
        <strain evidence="4">VKM B-2789</strain>
    </source>
</reference>
<evidence type="ECO:0000313" key="4">
    <source>
        <dbReference type="EMBL" id="GLK85945.1"/>
    </source>
</evidence>
<evidence type="ECO:0000313" key="5">
    <source>
        <dbReference type="Proteomes" id="UP001143330"/>
    </source>
</evidence>
<feature type="domain" description="TNase-like" evidence="3">
    <location>
        <begin position="66"/>
        <end position="181"/>
    </location>
</feature>
<dbReference type="Proteomes" id="UP001143330">
    <property type="component" value="Unassembled WGS sequence"/>
</dbReference>
<organism evidence="4 5">
    <name type="scientific">Ancylobacter defluvii</name>
    <dbReference type="NCBI Taxonomy" id="1282440"/>
    <lineage>
        <taxon>Bacteria</taxon>
        <taxon>Pseudomonadati</taxon>
        <taxon>Pseudomonadota</taxon>
        <taxon>Alphaproteobacteria</taxon>
        <taxon>Hyphomicrobiales</taxon>
        <taxon>Xanthobacteraceae</taxon>
        <taxon>Ancylobacter</taxon>
    </lineage>
</organism>
<dbReference type="PANTHER" id="PTHR12302">
    <property type="entry name" value="EBNA2 BINDING PROTEIN P100"/>
    <property type="match status" value="1"/>
</dbReference>
<dbReference type="InterPro" id="IPR016071">
    <property type="entry name" value="Staphylococal_nuclease_OB-fold"/>
</dbReference>
<evidence type="ECO:0000256" key="1">
    <source>
        <dbReference type="SAM" id="MobiDB-lite"/>
    </source>
</evidence>
<proteinExistence type="predicted"/>
<reference evidence="4" key="2">
    <citation type="submission" date="2023-01" db="EMBL/GenBank/DDBJ databases">
        <authorList>
            <person name="Sun Q."/>
            <person name="Evtushenko L."/>
        </authorList>
    </citation>
    <scope>NUCLEOTIDE SEQUENCE</scope>
    <source>
        <strain evidence="4">VKM B-2789</strain>
    </source>
</reference>
<accession>A0A9W6NCR6</accession>
<keyword evidence="2" id="KW-0472">Membrane</keyword>
<feature type="transmembrane region" description="Helical" evidence="2">
    <location>
        <begin position="37"/>
        <end position="54"/>
    </location>
</feature>
<dbReference type="PROSITE" id="PS50830">
    <property type="entry name" value="TNASE_3"/>
    <property type="match status" value="1"/>
</dbReference>
<dbReference type="PANTHER" id="PTHR12302:SF26">
    <property type="entry name" value="BLR1266 PROTEIN"/>
    <property type="match status" value="1"/>
</dbReference>
<dbReference type="SMART" id="SM00318">
    <property type="entry name" value="SNc"/>
    <property type="match status" value="1"/>
</dbReference>
<sequence>MRSPGGRWRAPLRPTGGFSRRLPGGGRVPPRRWRRSTWVAVLIALAMIALALIAERFVPPLDGAVRVADGDSFELGGTRVRLEGIDAPELHQSCGAPAAPWPCGERARAAMQQAVAAAGKGGVTCRPVDDDRYGRAVSICEAGGRDLGARMVGEGWAVATSSAYRSEEAAARAAGRGIWSGPFEMPADFRARQR</sequence>
<dbReference type="EMBL" id="BSFM01000017">
    <property type="protein sequence ID" value="GLK85945.1"/>
    <property type="molecule type" value="Genomic_DNA"/>
</dbReference>
<feature type="region of interest" description="Disordered" evidence="1">
    <location>
        <begin position="1"/>
        <end position="29"/>
    </location>
</feature>
<comment type="caution">
    <text evidence="4">The sequence shown here is derived from an EMBL/GenBank/DDBJ whole genome shotgun (WGS) entry which is preliminary data.</text>
</comment>
<dbReference type="Gene3D" id="2.40.50.90">
    <property type="match status" value="1"/>
</dbReference>
<keyword evidence="2" id="KW-1133">Transmembrane helix</keyword>
<dbReference type="AlphaFoldDB" id="A0A9W6NCR6"/>
<dbReference type="RefSeq" id="WP_246546139.1">
    <property type="nucleotide sequence ID" value="NZ_BSFM01000017.1"/>
</dbReference>
<dbReference type="Pfam" id="PF00565">
    <property type="entry name" value="SNase"/>
    <property type="match status" value="1"/>
</dbReference>
<evidence type="ECO:0000256" key="2">
    <source>
        <dbReference type="SAM" id="Phobius"/>
    </source>
</evidence>
<name>A0A9W6NCR6_9HYPH</name>
<gene>
    <name evidence="4" type="ORF">GCM10017653_40150</name>
</gene>
<dbReference type="SUPFAM" id="SSF50199">
    <property type="entry name" value="Staphylococcal nuclease"/>
    <property type="match status" value="1"/>
</dbReference>
<keyword evidence="5" id="KW-1185">Reference proteome</keyword>